<comment type="caution">
    <text evidence="2">The sequence shown here is derived from an EMBL/GenBank/DDBJ whole genome shotgun (WGS) entry which is preliminary data.</text>
</comment>
<dbReference type="PANTHER" id="PTHR33600">
    <property type="entry name" value="PLASTID DIVISION PROTEIN PDV2"/>
    <property type="match status" value="1"/>
</dbReference>
<keyword evidence="3" id="KW-1185">Reference proteome</keyword>
<proteinExistence type="predicted"/>
<dbReference type="AlphaFoldDB" id="A0ABD2ZQA6"/>
<dbReference type="InterPro" id="IPR038939">
    <property type="entry name" value="PDV1/PDV2"/>
</dbReference>
<dbReference type="EMBL" id="JBJUIK010000008">
    <property type="protein sequence ID" value="KAL3521607.1"/>
    <property type="molecule type" value="Genomic_DNA"/>
</dbReference>
<organism evidence="2 3">
    <name type="scientific">Cinchona calisaya</name>
    <dbReference type="NCBI Taxonomy" id="153742"/>
    <lineage>
        <taxon>Eukaryota</taxon>
        <taxon>Viridiplantae</taxon>
        <taxon>Streptophyta</taxon>
        <taxon>Embryophyta</taxon>
        <taxon>Tracheophyta</taxon>
        <taxon>Spermatophyta</taxon>
        <taxon>Magnoliopsida</taxon>
        <taxon>eudicotyledons</taxon>
        <taxon>Gunneridae</taxon>
        <taxon>Pentapetalae</taxon>
        <taxon>asterids</taxon>
        <taxon>lamiids</taxon>
        <taxon>Gentianales</taxon>
        <taxon>Rubiaceae</taxon>
        <taxon>Cinchonoideae</taxon>
        <taxon>Cinchoneae</taxon>
        <taxon>Cinchona</taxon>
    </lineage>
</organism>
<evidence type="ECO:0008006" key="4">
    <source>
        <dbReference type="Google" id="ProtNLM"/>
    </source>
</evidence>
<evidence type="ECO:0000256" key="1">
    <source>
        <dbReference type="SAM" id="MobiDB-lite"/>
    </source>
</evidence>
<accession>A0ABD2ZQA6</accession>
<evidence type="ECO:0000313" key="3">
    <source>
        <dbReference type="Proteomes" id="UP001630127"/>
    </source>
</evidence>
<evidence type="ECO:0000313" key="2">
    <source>
        <dbReference type="EMBL" id="KAL3521607.1"/>
    </source>
</evidence>
<dbReference type="PANTHER" id="PTHR33600:SF4">
    <property type="entry name" value="PLASTID DIVISION PROTEIN PDV1"/>
    <property type="match status" value="1"/>
</dbReference>
<sequence>MDCRRRLFLLHFPNLEGCRNLITFISSSMKWEEIEAVLEKTRDLHDKLSRAIHSISQAHFFFSIKSHITRKPNVDKNSDGFAYFKDFIIGVDADESAAALQEIKTLNAIRSSLESLEDQLEFFRTVQALQQAERDAALACLEQSRIVLAMQLAEYQGKKYKVIEQAQALVGDVRNASCFISSKNTPGASPTRKKFSSPKGERSNAFVKVFLSSFRFVKKSLNMDQAGGLLGNAALVALSMLALMHLHQVGVKDKNILDFPPMQEDVYERNMTKIPRHEGSSSGRSTQLDVLLARG</sequence>
<dbReference type="Proteomes" id="UP001630127">
    <property type="component" value="Unassembled WGS sequence"/>
</dbReference>
<protein>
    <recommendedName>
        <fullName evidence="4">Plastid division protein PDV1</fullName>
    </recommendedName>
</protein>
<reference evidence="2 3" key="1">
    <citation type="submission" date="2024-11" db="EMBL/GenBank/DDBJ databases">
        <title>A near-complete genome assembly of Cinchona calisaya.</title>
        <authorList>
            <person name="Lian D.C."/>
            <person name="Zhao X.W."/>
            <person name="Wei L."/>
        </authorList>
    </citation>
    <scope>NUCLEOTIDE SEQUENCE [LARGE SCALE GENOMIC DNA]</scope>
    <source>
        <tissue evidence="2">Nenye</tissue>
    </source>
</reference>
<name>A0ABD2ZQA6_9GENT</name>
<feature type="region of interest" description="Disordered" evidence="1">
    <location>
        <begin position="275"/>
        <end position="295"/>
    </location>
</feature>
<gene>
    <name evidence="2" type="ORF">ACH5RR_019756</name>
</gene>